<comment type="subcellular location">
    <subcellularLocation>
        <location evidence="1">Cell membrane</location>
        <topology evidence="1">Multi-pass membrane protein</topology>
    </subcellularLocation>
</comment>
<keyword evidence="2" id="KW-1003">Cell membrane</keyword>
<name>A0ABS8NE61_9BACT</name>
<feature type="transmembrane region" description="Helical" evidence="8">
    <location>
        <begin position="231"/>
        <end position="249"/>
    </location>
</feature>
<evidence type="ECO:0000256" key="7">
    <source>
        <dbReference type="ARBA" id="ARBA00023136"/>
    </source>
</evidence>
<keyword evidence="4" id="KW-0808">Transferase</keyword>
<proteinExistence type="predicted"/>
<feature type="transmembrane region" description="Helical" evidence="8">
    <location>
        <begin position="190"/>
        <end position="219"/>
    </location>
</feature>
<feature type="transmembrane region" description="Helical" evidence="8">
    <location>
        <begin position="12"/>
        <end position="31"/>
    </location>
</feature>
<dbReference type="PANTHER" id="PTHR33908">
    <property type="entry name" value="MANNOSYLTRANSFERASE YKCB-RELATED"/>
    <property type="match status" value="1"/>
</dbReference>
<evidence type="ECO:0000256" key="8">
    <source>
        <dbReference type="SAM" id="Phobius"/>
    </source>
</evidence>
<evidence type="ECO:0000313" key="9">
    <source>
        <dbReference type="EMBL" id="MCC9641709.1"/>
    </source>
</evidence>
<keyword evidence="6 8" id="KW-1133">Transmembrane helix</keyword>
<dbReference type="RefSeq" id="WP_230272418.1">
    <property type="nucleotide sequence ID" value="NZ_JAJKFW010000012.1"/>
</dbReference>
<keyword evidence="5 8" id="KW-0812">Transmembrane</keyword>
<gene>
    <name evidence="9" type="ORF">LOC71_05440</name>
</gene>
<evidence type="ECO:0000256" key="4">
    <source>
        <dbReference type="ARBA" id="ARBA00022679"/>
    </source>
</evidence>
<accession>A0ABS8NE61</accession>
<keyword evidence="3" id="KW-0328">Glycosyltransferase</keyword>
<comment type="caution">
    <text evidence="9">The sequence shown here is derived from an EMBL/GenBank/DDBJ whole genome shotgun (WGS) entry which is preliminary data.</text>
</comment>
<dbReference type="Proteomes" id="UP001430306">
    <property type="component" value="Unassembled WGS sequence"/>
</dbReference>
<sequence length="444" mass="49463">MRSPHQRLWRQLLVVIVSAIVIRGVVVWLRFDSLQADPDAYRVIAESLAQTGTYGLMGESGEATPTAFRPPLYPWLLSWLVTPEGMLSLGAVACLHVLLGTLTTAMTWDIARRWWSGRVAWFAAGLVAVDPMLLWQSTLVMTETLATALAVMVWWWWVARLNPKPIDQCFDDGTPANACDVSAGRPMMDAVVFGCLLSATILCRPTFLVWAVMLLPAMLLVGPTCVIRRTVRVGVAALIVVAAVGMWTLRNWNELGHPVWATTHGGYTLLLANNDSFYDYLETDSNVMPWNRKPWDPSEFFATYEARQRGDDEVSDDRVAYEMAKETIAGRPALFVWSSLVRAARLWHPFPARTSDRSAKVVYTVGFYQTAMLLLALIGVGKHWRKWLQPNAWPAIALVIALTGVHSVYWSNARMRSPAIPLLAIAAACVAAQATSSCRRLRSY</sequence>
<feature type="transmembrane region" description="Helical" evidence="8">
    <location>
        <begin position="132"/>
        <end position="157"/>
    </location>
</feature>
<dbReference type="InterPro" id="IPR050297">
    <property type="entry name" value="LipidA_mod_glycosyltrf_83"/>
</dbReference>
<keyword evidence="10" id="KW-1185">Reference proteome</keyword>
<keyword evidence="7 8" id="KW-0472">Membrane</keyword>
<feature type="transmembrane region" description="Helical" evidence="8">
    <location>
        <begin position="86"/>
        <end position="111"/>
    </location>
</feature>
<reference evidence="9" key="1">
    <citation type="submission" date="2021-11" db="EMBL/GenBank/DDBJ databases">
        <title>Genome sequence.</title>
        <authorList>
            <person name="Sun Q."/>
        </authorList>
    </citation>
    <scope>NUCLEOTIDE SEQUENCE</scope>
    <source>
        <strain evidence="9">JC740</strain>
    </source>
</reference>
<dbReference type="PANTHER" id="PTHR33908:SF11">
    <property type="entry name" value="MEMBRANE PROTEIN"/>
    <property type="match status" value="1"/>
</dbReference>
<evidence type="ECO:0008006" key="11">
    <source>
        <dbReference type="Google" id="ProtNLM"/>
    </source>
</evidence>
<evidence type="ECO:0000256" key="5">
    <source>
        <dbReference type="ARBA" id="ARBA00022692"/>
    </source>
</evidence>
<protein>
    <recommendedName>
        <fullName evidence="11">Glycosyltransferase RgtA/B/C/D-like domain-containing protein</fullName>
    </recommendedName>
</protein>
<evidence type="ECO:0000313" key="10">
    <source>
        <dbReference type="Proteomes" id="UP001430306"/>
    </source>
</evidence>
<organism evidence="9 10">
    <name type="scientific">Rhodopirellula halodulae</name>
    <dbReference type="NCBI Taxonomy" id="2894198"/>
    <lineage>
        <taxon>Bacteria</taxon>
        <taxon>Pseudomonadati</taxon>
        <taxon>Planctomycetota</taxon>
        <taxon>Planctomycetia</taxon>
        <taxon>Pirellulales</taxon>
        <taxon>Pirellulaceae</taxon>
        <taxon>Rhodopirellula</taxon>
    </lineage>
</organism>
<evidence type="ECO:0000256" key="6">
    <source>
        <dbReference type="ARBA" id="ARBA00022989"/>
    </source>
</evidence>
<evidence type="ECO:0000256" key="2">
    <source>
        <dbReference type="ARBA" id="ARBA00022475"/>
    </source>
</evidence>
<evidence type="ECO:0000256" key="1">
    <source>
        <dbReference type="ARBA" id="ARBA00004651"/>
    </source>
</evidence>
<feature type="transmembrane region" description="Helical" evidence="8">
    <location>
        <begin position="392"/>
        <end position="412"/>
    </location>
</feature>
<dbReference type="EMBL" id="JAJKFW010000012">
    <property type="protein sequence ID" value="MCC9641709.1"/>
    <property type="molecule type" value="Genomic_DNA"/>
</dbReference>
<feature type="transmembrane region" description="Helical" evidence="8">
    <location>
        <begin position="361"/>
        <end position="380"/>
    </location>
</feature>
<evidence type="ECO:0000256" key="3">
    <source>
        <dbReference type="ARBA" id="ARBA00022676"/>
    </source>
</evidence>